<reference evidence="5 6" key="1">
    <citation type="submission" date="2023-02" db="EMBL/GenBank/DDBJ databases">
        <title>Description and genomic characterization of Microbulbifer bruguierae sp. nov., isolated from the sediment of mangrove plant Bruguiera sexangula.</title>
        <authorList>
            <person name="Long M."/>
        </authorList>
    </citation>
    <scope>NUCLEOTIDE SEQUENCE [LARGE SCALE GENOMIC DNA]</scope>
    <source>
        <strain evidence="5 6">H12</strain>
    </source>
</reference>
<dbReference type="CDD" id="cd02526">
    <property type="entry name" value="GT2_RfbF_like"/>
    <property type="match status" value="1"/>
</dbReference>
<keyword evidence="3" id="KW-0808">Transferase</keyword>
<evidence type="ECO:0000256" key="3">
    <source>
        <dbReference type="ARBA" id="ARBA00022679"/>
    </source>
</evidence>
<dbReference type="RefSeq" id="WP_280321130.1">
    <property type="nucleotide sequence ID" value="NZ_CP118605.1"/>
</dbReference>
<dbReference type="InterPro" id="IPR006446">
    <property type="entry name" value="RhaTrfase"/>
</dbReference>
<dbReference type="NCBIfam" id="TIGR01556">
    <property type="entry name" value="rhamnosyltran"/>
    <property type="match status" value="1"/>
</dbReference>
<name>A0ABY8NFR8_9GAMM</name>
<evidence type="ECO:0000313" key="6">
    <source>
        <dbReference type="Proteomes" id="UP001236500"/>
    </source>
</evidence>
<evidence type="ECO:0000256" key="2">
    <source>
        <dbReference type="ARBA" id="ARBA00022676"/>
    </source>
</evidence>
<dbReference type="InterPro" id="IPR029044">
    <property type="entry name" value="Nucleotide-diphossugar_trans"/>
</dbReference>
<comment type="similarity">
    <text evidence="1">Belongs to the glycosyltransferase 2 family.</text>
</comment>
<keyword evidence="6" id="KW-1185">Reference proteome</keyword>
<keyword evidence="2" id="KW-0328">Glycosyltransferase</keyword>
<dbReference type="EMBL" id="CP118605">
    <property type="protein sequence ID" value="WGL17285.1"/>
    <property type="molecule type" value="Genomic_DNA"/>
</dbReference>
<evidence type="ECO:0000313" key="5">
    <source>
        <dbReference type="EMBL" id="WGL17285.1"/>
    </source>
</evidence>
<dbReference type="SUPFAM" id="SSF53448">
    <property type="entry name" value="Nucleotide-diphospho-sugar transferases"/>
    <property type="match status" value="1"/>
</dbReference>
<sequence length="308" mass="34930">MRNIKIHAVIVTYQPDLELLALSISQIYKQVSAVTLVDNHSDNSANILTLIQKLPNCNLIQLSENLGVGAAQNTGLEYALARGAQQLLILDQDSVMAENAVNLLSRALLRLESSEAAAAVGPQYDLDGKAVMSPFVRCHWFYLGRVPKRELTEHPFVEVDFLISSGSLLSAKALRAIGQMDEALFIDHVDTEWCLRARANNFRLFGIRDAFMRHSLGEQTYRVWLGRWRLLPKHKPFRYYFTFRNSLLLARKPHVPLKWFSADCTRLMSLAIFCLLSPEQKFASIRMAWRGLKDGYQGRCPPRNAPES</sequence>
<evidence type="ECO:0000256" key="1">
    <source>
        <dbReference type="ARBA" id="ARBA00006739"/>
    </source>
</evidence>
<accession>A0ABY8NFR8</accession>
<dbReference type="Proteomes" id="UP001236500">
    <property type="component" value="Chromosome"/>
</dbReference>
<dbReference type="PANTHER" id="PTHR43179:SF12">
    <property type="entry name" value="GALACTOFURANOSYLTRANSFERASE GLFT2"/>
    <property type="match status" value="1"/>
</dbReference>
<dbReference type="Pfam" id="PF00535">
    <property type="entry name" value="Glycos_transf_2"/>
    <property type="match status" value="1"/>
</dbReference>
<evidence type="ECO:0000259" key="4">
    <source>
        <dbReference type="Pfam" id="PF00535"/>
    </source>
</evidence>
<organism evidence="5 6">
    <name type="scientific">Microbulbifer bruguierae</name>
    <dbReference type="NCBI Taxonomy" id="3029061"/>
    <lineage>
        <taxon>Bacteria</taxon>
        <taxon>Pseudomonadati</taxon>
        <taxon>Pseudomonadota</taxon>
        <taxon>Gammaproteobacteria</taxon>
        <taxon>Cellvibrionales</taxon>
        <taxon>Microbulbiferaceae</taxon>
        <taxon>Microbulbifer</taxon>
    </lineage>
</organism>
<proteinExistence type="inferred from homology"/>
<dbReference type="Gene3D" id="3.90.550.10">
    <property type="entry name" value="Spore Coat Polysaccharide Biosynthesis Protein SpsA, Chain A"/>
    <property type="match status" value="1"/>
</dbReference>
<dbReference type="InterPro" id="IPR001173">
    <property type="entry name" value="Glyco_trans_2-like"/>
</dbReference>
<gene>
    <name evidence="5" type="ORF">PVT68_03045</name>
</gene>
<dbReference type="PANTHER" id="PTHR43179">
    <property type="entry name" value="RHAMNOSYLTRANSFERASE WBBL"/>
    <property type="match status" value="1"/>
</dbReference>
<feature type="domain" description="Glycosyltransferase 2-like" evidence="4">
    <location>
        <begin position="9"/>
        <end position="176"/>
    </location>
</feature>
<protein>
    <submittedName>
        <fullName evidence="5">Glycosyltransferase family 2 protein</fullName>
    </submittedName>
</protein>